<dbReference type="SMART" id="SM00387">
    <property type="entry name" value="HATPase_c"/>
    <property type="match status" value="1"/>
</dbReference>
<feature type="transmembrane region" description="Helical" evidence="11">
    <location>
        <begin position="109"/>
        <end position="126"/>
    </location>
</feature>
<dbReference type="PANTHER" id="PTHR24421">
    <property type="entry name" value="NITRATE/NITRITE SENSOR PROTEIN NARX-RELATED"/>
    <property type="match status" value="1"/>
</dbReference>
<keyword evidence="8" id="KW-0902">Two-component regulatory system</keyword>
<dbReference type="RefSeq" id="WP_344955569.1">
    <property type="nucleotide sequence ID" value="NZ_BAAAZG010000052.1"/>
</dbReference>
<dbReference type="InterPro" id="IPR003594">
    <property type="entry name" value="HATPase_dom"/>
</dbReference>
<dbReference type="EMBL" id="BAAAZG010000052">
    <property type="protein sequence ID" value="GAA4094596.1"/>
    <property type="molecule type" value="Genomic_DNA"/>
</dbReference>
<feature type="transmembrane region" description="Helical" evidence="11">
    <location>
        <begin position="85"/>
        <end position="102"/>
    </location>
</feature>
<evidence type="ECO:0000256" key="5">
    <source>
        <dbReference type="ARBA" id="ARBA00022741"/>
    </source>
</evidence>
<reference evidence="14" key="1">
    <citation type="journal article" date="2019" name="Int. J. Syst. Evol. Microbiol.">
        <title>The Global Catalogue of Microorganisms (GCM) 10K type strain sequencing project: providing services to taxonomists for standard genome sequencing and annotation.</title>
        <authorList>
            <consortium name="The Broad Institute Genomics Platform"/>
            <consortium name="The Broad Institute Genome Sequencing Center for Infectious Disease"/>
            <person name="Wu L."/>
            <person name="Ma J."/>
        </authorList>
    </citation>
    <scope>NUCLEOTIDE SEQUENCE [LARGE SCALE GENOMIC DNA]</scope>
    <source>
        <strain evidence="14">JCM 16702</strain>
    </source>
</reference>
<keyword evidence="11" id="KW-1133">Transmembrane helix</keyword>
<dbReference type="InterPro" id="IPR050482">
    <property type="entry name" value="Sensor_HK_TwoCompSys"/>
</dbReference>
<feature type="transmembrane region" description="Helical" evidence="11">
    <location>
        <begin position="12"/>
        <end position="31"/>
    </location>
</feature>
<keyword evidence="6" id="KW-0418">Kinase</keyword>
<feature type="domain" description="Histidine kinase/HSP90-like ATPase" evidence="12">
    <location>
        <begin position="347"/>
        <end position="435"/>
    </location>
</feature>
<evidence type="ECO:0000256" key="4">
    <source>
        <dbReference type="ARBA" id="ARBA00022679"/>
    </source>
</evidence>
<name>A0ABP7WQU3_9ACTN</name>
<keyword evidence="3" id="KW-0597">Phosphoprotein</keyword>
<feature type="transmembrane region" description="Helical" evidence="11">
    <location>
        <begin position="37"/>
        <end position="53"/>
    </location>
</feature>
<dbReference type="SUPFAM" id="SSF55874">
    <property type="entry name" value="ATPase domain of HSP90 chaperone/DNA topoisomerase II/histidine kinase"/>
    <property type="match status" value="1"/>
</dbReference>
<evidence type="ECO:0000256" key="9">
    <source>
        <dbReference type="SAM" id="Coils"/>
    </source>
</evidence>
<keyword evidence="14" id="KW-1185">Reference proteome</keyword>
<evidence type="ECO:0000256" key="6">
    <source>
        <dbReference type="ARBA" id="ARBA00022777"/>
    </source>
</evidence>
<evidence type="ECO:0000313" key="14">
    <source>
        <dbReference type="Proteomes" id="UP001500683"/>
    </source>
</evidence>
<dbReference type="Gene3D" id="1.20.5.1930">
    <property type="match status" value="1"/>
</dbReference>
<comment type="caution">
    <text evidence="13">The sequence shown here is derived from an EMBL/GenBank/DDBJ whole genome shotgun (WGS) entry which is preliminary data.</text>
</comment>
<feature type="transmembrane region" description="Helical" evidence="11">
    <location>
        <begin position="60"/>
        <end position="79"/>
    </location>
</feature>
<keyword evidence="9" id="KW-0175">Coiled coil</keyword>
<dbReference type="Pfam" id="PF07730">
    <property type="entry name" value="HisKA_3"/>
    <property type="match status" value="1"/>
</dbReference>
<keyword evidence="5" id="KW-0547">Nucleotide-binding</keyword>
<dbReference type="CDD" id="cd16917">
    <property type="entry name" value="HATPase_UhpB-NarQ-NarX-like"/>
    <property type="match status" value="1"/>
</dbReference>
<evidence type="ECO:0000259" key="12">
    <source>
        <dbReference type="SMART" id="SM00387"/>
    </source>
</evidence>
<dbReference type="Pfam" id="PF02518">
    <property type="entry name" value="HATPase_c"/>
    <property type="match status" value="1"/>
</dbReference>
<keyword evidence="4" id="KW-0808">Transferase</keyword>
<feature type="coiled-coil region" evidence="9">
    <location>
        <begin position="149"/>
        <end position="192"/>
    </location>
</feature>
<gene>
    <name evidence="13" type="ORF">GCM10022214_66580</name>
</gene>
<organism evidence="13 14">
    <name type="scientific">Actinomadura miaoliensis</name>
    <dbReference type="NCBI Taxonomy" id="430685"/>
    <lineage>
        <taxon>Bacteria</taxon>
        <taxon>Bacillati</taxon>
        <taxon>Actinomycetota</taxon>
        <taxon>Actinomycetes</taxon>
        <taxon>Streptosporangiales</taxon>
        <taxon>Thermomonosporaceae</taxon>
        <taxon>Actinomadura</taxon>
    </lineage>
</organism>
<evidence type="ECO:0000256" key="3">
    <source>
        <dbReference type="ARBA" id="ARBA00022553"/>
    </source>
</evidence>
<protein>
    <recommendedName>
        <fullName evidence="2">histidine kinase</fullName>
        <ecNumber evidence="2">2.7.13.3</ecNumber>
    </recommendedName>
</protein>
<comment type="catalytic activity">
    <reaction evidence="1">
        <text>ATP + protein L-histidine = ADP + protein N-phospho-L-histidine.</text>
        <dbReference type="EC" id="2.7.13.3"/>
    </reaction>
</comment>
<dbReference type="InterPro" id="IPR036890">
    <property type="entry name" value="HATPase_C_sf"/>
</dbReference>
<sequence>MGLRVPLGLGVSRTDAAVGAVVILLTVTPAFVPHVQPWWVVTLAVLTSVPVLWRNRAMFAVGAVVGGAMMTLALTYKVLPDPPLLLLPYGVLVCVFTFAARTMPLVPRAVATAALVIGVVVSLVVPHENLETSRYLVTAVVAAYALGLGRRARRSAEAAERSAEAAERAARLAERERERRLVEERAAAVERERTRIARDMHDILTHSVGLMVVQAEAGPLVVRDRPAQAEAAFEAIAETGRDAIAQLRLILGSLRGNPEGKPPVPPARAASGPAMAQQPAPTTRRTSSATSSRTAPATTRHATPARTQRAAVMPGLDGIPSLITNARRAGLDAELETLGEPSKVPSDVGVAAYRIVQEALTNTIRHSGAQSVRVRLSWSPTVLELTVTDDGPGADEEPREGHGIIGMRERVAACGGTLDVRRGRPGFVVTARLPIG</sequence>
<evidence type="ECO:0000256" key="10">
    <source>
        <dbReference type="SAM" id="MobiDB-lite"/>
    </source>
</evidence>
<evidence type="ECO:0000256" key="11">
    <source>
        <dbReference type="SAM" id="Phobius"/>
    </source>
</evidence>
<feature type="compositionally biased region" description="Low complexity" evidence="10">
    <location>
        <begin position="279"/>
        <end position="307"/>
    </location>
</feature>
<dbReference type="Proteomes" id="UP001500683">
    <property type="component" value="Unassembled WGS sequence"/>
</dbReference>
<dbReference type="EC" id="2.7.13.3" evidence="2"/>
<evidence type="ECO:0000256" key="1">
    <source>
        <dbReference type="ARBA" id="ARBA00000085"/>
    </source>
</evidence>
<dbReference type="InterPro" id="IPR011712">
    <property type="entry name" value="Sig_transdc_His_kin_sub3_dim/P"/>
</dbReference>
<dbReference type="PANTHER" id="PTHR24421:SF10">
    <property type="entry name" value="NITRATE_NITRITE SENSOR PROTEIN NARQ"/>
    <property type="match status" value="1"/>
</dbReference>
<feature type="region of interest" description="Disordered" evidence="10">
    <location>
        <begin position="255"/>
        <end position="307"/>
    </location>
</feature>
<accession>A0ABP7WQU3</accession>
<dbReference type="Gene3D" id="3.30.565.10">
    <property type="entry name" value="Histidine kinase-like ATPase, C-terminal domain"/>
    <property type="match status" value="1"/>
</dbReference>
<proteinExistence type="predicted"/>
<evidence type="ECO:0000256" key="8">
    <source>
        <dbReference type="ARBA" id="ARBA00023012"/>
    </source>
</evidence>
<evidence type="ECO:0000256" key="2">
    <source>
        <dbReference type="ARBA" id="ARBA00012438"/>
    </source>
</evidence>
<evidence type="ECO:0000313" key="13">
    <source>
        <dbReference type="EMBL" id="GAA4094596.1"/>
    </source>
</evidence>
<keyword evidence="7" id="KW-0067">ATP-binding</keyword>
<keyword evidence="11" id="KW-0472">Membrane</keyword>
<evidence type="ECO:0000256" key="7">
    <source>
        <dbReference type="ARBA" id="ARBA00022840"/>
    </source>
</evidence>
<keyword evidence="11" id="KW-0812">Transmembrane</keyword>